<dbReference type="Gene3D" id="1.10.760.10">
    <property type="entry name" value="Cytochrome c-like domain"/>
    <property type="match status" value="1"/>
</dbReference>
<evidence type="ECO:0000256" key="1">
    <source>
        <dbReference type="ARBA" id="ARBA00022448"/>
    </source>
</evidence>
<feature type="domain" description="Cytochrome c" evidence="9">
    <location>
        <begin position="95"/>
        <end position="202"/>
    </location>
</feature>
<name>A0A1C3RJR3_9PROT</name>
<keyword evidence="8" id="KW-0732">Signal</keyword>
<dbReference type="PROSITE" id="PS51007">
    <property type="entry name" value="CYTC"/>
    <property type="match status" value="1"/>
</dbReference>
<keyword evidence="3 6" id="KW-0479">Metal-binding</keyword>
<reference evidence="10 11" key="1">
    <citation type="submission" date="2016-07" db="EMBL/GenBank/DDBJ databases">
        <authorList>
            <person name="Lefevre C.T."/>
        </authorList>
    </citation>
    <scope>NUCLEOTIDE SEQUENCE [LARGE SCALE GENOMIC DNA]</scope>
    <source>
        <strain evidence="10">PR1</strain>
    </source>
</reference>
<evidence type="ECO:0000313" key="10">
    <source>
        <dbReference type="EMBL" id="SCA57491.1"/>
    </source>
</evidence>
<dbReference type="InterPro" id="IPR036909">
    <property type="entry name" value="Cyt_c-like_dom_sf"/>
</dbReference>
<evidence type="ECO:0000256" key="3">
    <source>
        <dbReference type="ARBA" id="ARBA00022723"/>
    </source>
</evidence>
<evidence type="ECO:0000313" key="11">
    <source>
        <dbReference type="Proteomes" id="UP000231658"/>
    </source>
</evidence>
<dbReference type="GO" id="GO:0009055">
    <property type="term" value="F:electron transfer activity"/>
    <property type="evidence" value="ECO:0007669"/>
    <property type="project" value="InterPro"/>
</dbReference>
<feature type="signal peptide" evidence="8">
    <location>
        <begin position="1"/>
        <end position="22"/>
    </location>
</feature>
<sequence length="203" mass="21763">MRRSFLSLTLISSLALTLGACNDDEPQPEKPQPQTQVEKPATQASPSQDMTPKEALANMKRDALSVVDKAGELAKTAQKETQEALTNLASTLSIGDAKRGAKVFKKCKSCHNVTAGAKNKVGPNLFGIIGRVPGTYDGFKYSKSMQSYGAPWTADSISAYIANPTAFLKKETDSPSAKSKMTFKLKDEQSRLDVAAYLAQIGG</sequence>
<dbReference type="RefSeq" id="WP_205631249.1">
    <property type="nucleotide sequence ID" value="NZ_FLYE01000045.1"/>
</dbReference>
<dbReference type="AlphaFoldDB" id="A0A1C3RJR3"/>
<keyword evidence="2 6" id="KW-0349">Heme</keyword>
<dbReference type="EMBL" id="FLYE01000045">
    <property type="protein sequence ID" value="SCA57491.1"/>
    <property type="molecule type" value="Genomic_DNA"/>
</dbReference>
<keyword evidence="11" id="KW-1185">Reference proteome</keyword>
<keyword evidence="4" id="KW-0249">Electron transport</keyword>
<dbReference type="SUPFAM" id="SSF46626">
    <property type="entry name" value="Cytochrome c"/>
    <property type="match status" value="1"/>
</dbReference>
<protein>
    <submittedName>
        <fullName evidence="10">Cytochrome c-550 (Modular protein)</fullName>
    </submittedName>
</protein>
<evidence type="ECO:0000256" key="4">
    <source>
        <dbReference type="ARBA" id="ARBA00022982"/>
    </source>
</evidence>
<keyword evidence="5 6" id="KW-0408">Iron</keyword>
<gene>
    <name evidence="10" type="ORF">MTBPR1_60004</name>
</gene>
<dbReference type="GO" id="GO:0020037">
    <property type="term" value="F:heme binding"/>
    <property type="evidence" value="ECO:0007669"/>
    <property type="project" value="InterPro"/>
</dbReference>
<accession>A0A1C3RJR3</accession>
<evidence type="ECO:0000256" key="2">
    <source>
        <dbReference type="ARBA" id="ARBA00022617"/>
    </source>
</evidence>
<dbReference type="Pfam" id="PF00034">
    <property type="entry name" value="Cytochrom_C"/>
    <property type="match status" value="1"/>
</dbReference>
<evidence type="ECO:0000256" key="8">
    <source>
        <dbReference type="SAM" id="SignalP"/>
    </source>
</evidence>
<dbReference type="InterPro" id="IPR009056">
    <property type="entry name" value="Cyt_c-like_dom"/>
</dbReference>
<evidence type="ECO:0000259" key="9">
    <source>
        <dbReference type="PROSITE" id="PS51007"/>
    </source>
</evidence>
<evidence type="ECO:0000256" key="5">
    <source>
        <dbReference type="ARBA" id="ARBA00023004"/>
    </source>
</evidence>
<organism evidence="10 11">
    <name type="scientific">Candidatus Terasakiella magnetica</name>
    <dbReference type="NCBI Taxonomy" id="1867952"/>
    <lineage>
        <taxon>Bacteria</taxon>
        <taxon>Pseudomonadati</taxon>
        <taxon>Pseudomonadota</taxon>
        <taxon>Alphaproteobacteria</taxon>
        <taxon>Rhodospirillales</taxon>
        <taxon>Terasakiellaceae</taxon>
        <taxon>Terasakiella</taxon>
    </lineage>
</organism>
<feature type="region of interest" description="Disordered" evidence="7">
    <location>
        <begin position="20"/>
        <end position="52"/>
    </location>
</feature>
<evidence type="ECO:0000256" key="6">
    <source>
        <dbReference type="PROSITE-ProRule" id="PRU00433"/>
    </source>
</evidence>
<dbReference type="STRING" id="1867952.MTBPR1_60004"/>
<dbReference type="PROSITE" id="PS51257">
    <property type="entry name" value="PROKAR_LIPOPROTEIN"/>
    <property type="match status" value="1"/>
</dbReference>
<dbReference type="Proteomes" id="UP000231658">
    <property type="component" value="Unassembled WGS sequence"/>
</dbReference>
<dbReference type="GO" id="GO:0046872">
    <property type="term" value="F:metal ion binding"/>
    <property type="evidence" value="ECO:0007669"/>
    <property type="project" value="UniProtKB-KW"/>
</dbReference>
<feature type="chain" id="PRO_5008680845" evidence="8">
    <location>
        <begin position="23"/>
        <end position="203"/>
    </location>
</feature>
<dbReference type="PANTHER" id="PTHR11961">
    <property type="entry name" value="CYTOCHROME C"/>
    <property type="match status" value="1"/>
</dbReference>
<keyword evidence="1" id="KW-0813">Transport</keyword>
<dbReference type="PRINTS" id="PR00604">
    <property type="entry name" value="CYTCHRMECIAB"/>
</dbReference>
<proteinExistence type="predicted"/>
<dbReference type="InterPro" id="IPR002327">
    <property type="entry name" value="Cyt_c_1A/1B"/>
</dbReference>
<evidence type="ECO:0000256" key="7">
    <source>
        <dbReference type="SAM" id="MobiDB-lite"/>
    </source>
</evidence>